<organism evidence="1 2">
    <name type="scientific">Hyphomicrobium album</name>
    <dbReference type="NCBI Taxonomy" id="2665159"/>
    <lineage>
        <taxon>Bacteria</taxon>
        <taxon>Pseudomonadati</taxon>
        <taxon>Pseudomonadota</taxon>
        <taxon>Alphaproteobacteria</taxon>
        <taxon>Hyphomicrobiales</taxon>
        <taxon>Hyphomicrobiaceae</taxon>
        <taxon>Hyphomicrobium</taxon>
    </lineage>
</organism>
<dbReference type="EMBL" id="WMBQ01000002">
    <property type="protein sequence ID" value="MTD95971.1"/>
    <property type="molecule type" value="Genomic_DNA"/>
</dbReference>
<gene>
    <name evidence="1" type="ORF">GIW81_16655</name>
</gene>
<reference evidence="1 2" key="1">
    <citation type="submission" date="2019-11" db="EMBL/GenBank/DDBJ databases">
        <title>Identification of a novel strain.</title>
        <authorList>
            <person name="Xu Q."/>
            <person name="Wang G."/>
        </authorList>
    </citation>
    <scope>NUCLEOTIDE SEQUENCE [LARGE SCALE GENOMIC DNA]</scope>
    <source>
        <strain evidence="2">xq</strain>
    </source>
</reference>
<evidence type="ECO:0000313" key="2">
    <source>
        <dbReference type="Proteomes" id="UP000440694"/>
    </source>
</evidence>
<protein>
    <submittedName>
        <fullName evidence="1">Uncharacterized protein</fullName>
    </submittedName>
</protein>
<name>A0A6I3KTC8_9HYPH</name>
<evidence type="ECO:0000313" key="1">
    <source>
        <dbReference type="EMBL" id="MTD95971.1"/>
    </source>
</evidence>
<comment type="caution">
    <text evidence="1">The sequence shown here is derived from an EMBL/GenBank/DDBJ whole genome shotgun (WGS) entry which is preliminary data.</text>
</comment>
<keyword evidence="2" id="KW-1185">Reference proteome</keyword>
<dbReference type="RefSeq" id="WP_154740450.1">
    <property type="nucleotide sequence ID" value="NZ_WMBQ01000002.1"/>
</dbReference>
<sequence length="178" mass="19843">MLRTLFSILGVMFAALLVFSASFLGNVAADLDRRSADYEALAVDVTRELARTWKLADIREHYVADARDELLPVFDADLGDLKPLGPLLHTDNVRIETRWSRDLWQNVTSAGGAAERISDLINRAVKVSFVGKFAGGVADVTAELKREGGRMKLWRLRIESREKPKPEDSPGRRVISHA</sequence>
<proteinExistence type="predicted"/>
<dbReference type="AlphaFoldDB" id="A0A6I3KTC8"/>
<dbReference type="Proteomes" id="UP000440694">
    <property type="component" value="Unassembled WGS sequence"/>
</dbReference>
<accession>A0A6I3KTC8</accession>